<dbReference type="PROSITE" id="PS00061">
    <property type="entry name" value="ADH_SHORT"/>
    <property type="match status" value="1"/>
</dbReference>
<dbReference type="GeneID" id="5982465"/>
<dbReference type="InParanoid" id="Q0TYX2"/>
<dbReference type="PANTHER" id="PTHR42820">
    <property type="entry name" value="SHORT-CHAIN DEHYDROGENASE REDUCTASE"/>
    <property type="match status" value="1"/>
</dbReference>
<dbReference type="VEuPathDB" id="FungiDB:JI435_153860"/>
<dbReference type="InterPro" id="IPR036291">
    <property type="entry name" value="NAD(P)-bd_dom_sf"/>
</dbReference>
<dbReference type="Proteomes" id="UP000001055">
    <property type="component" value="Unassembled WGS sequence"/>
</dbReference>
<dbReference type="FunFam" id="3.40.50.720:FF:000084">
    <property type="entry name" value="Short-chain dehydrogenase reductase"/>
    <property type="match status" value="1"/>
</dbReference>
<dbReference type="PRINTS" id="PR00081">
    <property type="entry name" value="GDHRDH"/>
</dbReference>
<evidence type="ECO:0008006" key="4">
    <source>
        <dbReference type="Google" id="ProtNLM"/>
    </source>
</evidence>
<dbReference type="InterPro" id="IPR002347">
    <property type="entry name" value="SDR_fam"/>
</dbReference>
<dbReference type="AlphaFoldDB" id="Q0TYX2"/>
<dbReference type="CDD" id="cd05233">
    <property type="entry name" value="SDR_c"/>
    <property type="match status" value="1"/>
</dbReference>
<dbReference type="EMBL" id="CH445361">
    <property type="protein sequence ID" value="EAT77319.1"/>
    <property type="molecule type" value="Genomic_DNA"/>
</dbReference>
<dbReference type="PRINTS" id="PR00080">
    <property type="entry name" value="SDRFAMILY"/>
</dbReference>
<gene>
    <name evidence="2" type="ORF">SNOG_15386</name>
</gene>
<evidence type="ECO:0000313" key="2">
    <source>
        <dbReference type="EMBL" id="EAT77319.1"/>
    </source>
</evidence>
<dbReference type="KEGG" id="pno:SNOG_15386"/>
<reference evidence="3" key="1">
    <citation type="journal article" date="2007" name="Plant Cell">
        <title>Dothideomycete-plant interactions illuminated by genome sequencing and EST analysis of the wheat pathogen Stagonospora nodorum.</title>
        <authorList>
            <person name="Hane J.K."/>
            <person name="Lowe R.G."/>
            <person name="Solomon P.S."/>
            <person name="Tan K.C."/>
            <person name="Schoch C.L."/>
            <person name="Spatafora J.W."/>
            <person name="Crous P.W."/>
            <person name="Kodira C."/>
            <person name="Birren B.W."/>
            <person name="Galagan J.E."/>
            <person name="Torriani S.F."/>
            <person name="McDonald B.A."/>
            <person name="Oliver R.P."/>
        </authorList>
    </citation>
    <scope>NUCLEOTIDE SEQUENCE [LARGE SCALE GENOMIC DNA]</scope>
    <source>
        <strain evidence="3">SN15 / ATCC MYA-4574 / FGSC 10173</strain>
    </source>
</reference>
<dbReference type="GO" id="GO:0016491">
    <property type="term" value="F:oxidoreductase activity"/>
    <property type="evidence" value="ECO:0000318"/>
    <property type="project" value="GO_Central"/>
</dbReference>
<organism evidence="2 3">
    <name type="scientific">Phaeosphaeria nodorum (strain SN15 / ATCC MYA-4574 / FGSC 10173)</name>
    <name type="common">Glume blotch fungus</name>
    <name type="synonym">Parastagonospora nodorum</name>
    <dbReference type="NCBI Taxonomy" id="321614"/>
    <lineage>
        <taxon>Eukaryota</taxon>
        <taxon>Fungi</taxon>
        <taxon>Dikarya</taxon>
        <taxon>Ascomycota</taxon>
        <taxon>Pezizomycotina</taxon>
        <taxon>Dothideomycetes</taxon>
        <taxon>Pleosporomycetidae</taxon>
        <taxon>Pleosporales</taxon>
        <taxon>Pleosporineae</taxon>
        <taxon>Phaeosphaeriaceae</taxon>
        <taxon>Parastagonospora</taxon>
    </lineage>
</organism>
<dbReference type="OMA" id="KCITIHA"/>
<keyword evidence="1" id="KW-0521">NADP</keyword>
<evidence type="ECO:0000256" key="1">
    <source>
        <dbReference type="ARBA" id="ARBA00022857"/>
    </source>
</evidence>
<dbReference type="InterPro" id="IPR020904">
    <property type="entry name" value="Sc_DH/Rdtase_CS"/>
</dbReference>
<name>Q0TYX2_PHANO</name>
<evidence type="ECO:0000313" key="3">
    <source>
        <dbReference type="Proteomes" id="UP000001055"/>
    </source>
</evidence>
<accession>Q0TYX2</accession>
<sequence>MSLKSISGVAFVTGGARGLGNAVAVSFAREGCEAVAIVDVLLDDVMEQGRQEVEKQGAKCLALQCDVTKEEDVIKAIEKTVQAFGRIDYAANFAGISGINEPLESTLAPNFEKVILTNTTGVFYCVKHQIQQMSRQEPGNCSDHPFAQRGAIVNCASVNSILAGMATGPYTASKHAVVGITKTAALEARKNNIRVNALSPGFIWTDMVARGLETKDDPRLKEAWTVFEARQGRKAFPREIGDATVQLCSSKLSLVNGHNLVCDYGFVVNEMSF</sequence>
<dbReference type="Gene3D" id="3.40.50.720">
    <property type="entry name" value="NAD(P)-binding Rossmann-like Domain"/>
    <property type="match status" value="1"/>
</dbReference>
<protein>
    <recommendedName>
        <fullName evidence="4">NAD(P)-binding protein</fullName>
    </recommendedName>
</protein>
<proteinExistence type="predicted"/>
<dbReference type="PANTHER" id="PTHR42820:SF1">
    <property type="entry name" value="SHORT-CHAIN DEHYDROGENASE_REDUCTASE FAMILY PROTEIN"/>
    <property type="match status" value="1"/>
</dbReference>
<dbReference type="Pfam" id="PF13561">
    <property type="entry name" value="adh_short_C2"/>
    <property type="match status" value="1"/>
</dbReference>
<dbReference type="RefSeq" id="XP_001805536.1">
    <property type="nucleotide sequence ID" value="XM_001805484.1"/>
</dbReference>
<dbReference type="SUPFAM" id="SSF51735">
    <property type="entry name" value="NAD(P)-binding Rossmann-fold domains"/>
    <property type="match status" value="1"/>
</dbReference>
<dbReference type="VEuPathDB" id="FungiDB:JI435_438820"/>
<dbReference type="GO" id="GO:0008202">
    <property type="term" value="P:steroid metabolic process"/>
    <property type="evidence" value="ECO:0000318"/>
    <property type="project" value="GO_Central"/>
</dbReference>